<dbReference type="CDD" id="cd02440">
    <property type="entry name" value="AdoMet_MTases"/>
    <property type="match status" value="1"/>
</dbReference>
<dbReference type="GO" id="GO:0032259">
    <property type="term" value="P:methylation"/>
    <property type="evidence" value="ECO:0007669"/>
    <property type="project" value="UniProtKB-KW"/>
</dbReference>
<reference evidence="3" key="1">
    <citation type="submission" date="2016-10" db="EMBL/GenBank/DDBJ databases">
        <authorList>
            <person name="de Groot N.N."/>
        </authorList>
    </citation>
    <scope>NUCLEOTIDE SEQUENCE [LARGE SCALE GENOMIC DNA]</scope>
    <source>
        <strain evidence="3">10nlg</strain>
    </source>
</reference>
<dbReference type="Proteomes" id="UP000199318">
    <property type="component" value="Unassembled WGS sequence"/>
</dbReference>
<keyword evidence="2" id="KW-0808">Transferase</keyword>
<dbReference type="OrthoDB" id="9784101at2"/>
<name>A0A1H9UIL9_9BACI</name>
<evidence type="ECO:0000313" key="2">
    <source>
        <dbReference type="EMBL" id="SES08893.1"/>
    </source>
</evidence>
<feature type="domain" description="Methyltransferase type 11" evidence="1">
    <location>
        <begin position="41"/>
        <end position="138"/>
    </location>
</feature>
<comment type="caution">
    <text evidence="2">The sequence shown here is derived from an EMBL/GenBank/DDBJ whole genome shotgun (WGS) entry which is preliminary data.</text>
</comment>
<dbReference type="InterPro" id="IPR029063">
    <property type="entry name" value="SAM-dependent_MTases_sf"/>
</dbReference>
<organism evidence="2 3">
    <name type="scientific">Salisediminibacterium halotolerans</name>
    <dbReference type="NCBI Taxonomy" id="517425"/>
    <lineage>
        <taxon>Bacteria</taxon>
        <taxon>Bacillati</taxon>
        <taxon>Bacillota</taxon>
        <taxon>Bacilli</taxon>
        <taxon>Bacillales</taxon>
        <taxon>Bacillaceae</taxon>
        <taxon>Salisediminibacterium</taxon>
    </lineage>
</organism>
<accession>A0A1H9UIL9</accession>
<dbReference type="InterPro" id="IPR013216">
    <property type="entry name" value="Methyltransf_11"/>
</dbReference>
<dbReference type="SUPFAM" id="SSF53335">
    <property type="entry name" value="S-adenosyl-L-methionine-dependent methyltransferases"/>
    <property type="match status" value="1"/>
</dbReference>
<protein>
    <submittedName>
        <fullName evidence="2">Methyltransferase domain-containing protein</fullName>
    </submittedName>
</protein>
<evidence type="ECO:0000313" key="3">
    <source>
        <dbReference type="Proteomes" id="UP000199318"/>
    </source>
</evidence>
<dbReference type="Pfam" id="PF08241">
    <property type="entry name" value="Methyltransf_11"/>
    <property type="match status" value="1"/>
</dbReference>
<dbReference type="RefSeq" id="WP_093073085.1">
    <property type="nucleotide sequence ID" value="NZ_FOGV01000014.1"/>
</dbReference>
<gene>
    <name evidence="2" type="ORF">SAMN05444126_11452</name>
</gene>
<sequence length="190" mass="20727">MAGHRFDPAKAEKLLDPERTKKIDPESIADRLNISPDMNVLDLGAGNGFFTFPLAARTSGDIYAVDVEPEMLGLLSVRAQTAGYNHIGYIEADLEEIPLADNCAGAAVAAFVVHEISNRVNAYEELKRMLIPGGRAAITDWAPVESDSGPPLYERIERDTIIAELESAGFSLIDTLEHEEAYTIIVETPE</sequence>
<keyword evidence="3" id="KW-1185">Reference proteome</keyword>
<dbReference type="PANTHER" id="PTHR43591:SF24">
    <property type="entry name" value="2-METHOXY-6-POLYPRENYL-1,4-BENZOQUINOL METHYLASE, MITOCHONDRIAL"/>
    <property type="match status" value="1"/>
</dbReference>
<keyword evidence="2" id="KW-0489">Methyltransferase</keyword>
<dbReference type="AlphaFoldDB" id="A0A1H9UIL9"/>
<evidence type="ECO:0000259" key="1">
    <source>
        <dbReference type="Pfam" id="PF08241"/>
    </source>
</evidence>
<dbReference type="EMBL" id="FOGV01000014">
    <property type="protein sequence ID" value="SES08893.1"/>
    <property type="molecule type" value="Genomic_DNA"/>
</dbReference>
<proteinExistence type="predicted"/>
<dbReference type="PANTHER" id="PTHR43591">
    <property type="entry name" value="METHYLTRANSFERASE"/>
    <property type="match status" value="1"/>
</dbReference>
<dbReference type="GO" id="GO:0008757">
    <property type="term" value="F:S-adenosylmethionine-dependent methyltransferase activity"/>
    <property type="evidence" value="ECO:0007669"/>
    <property type="project" value="InterPro"/>
</dbReference>
<dbReference type="Gene3D" id="3.40.50.150">
    <property type="entry name" value="Vaccinia Virus protein VP39"/>
    <property type="match status" value="1"/>
</dbReference>
<dbReference type="STRING" id="1464123.SAMN05444126_11452"/>